<dbReference type="Pfam" id="PF13516">
    <property type="entry name" value="LRR_6"/>
    <property type="match status" value="5"/>
</dbReference>
<comment type="caution">
    <text evidence="1">The sequence shown here is derived from an EMBL/GenBank/DDBJ whole genome shotgun (WGS) entry which is preliminary data.</text>
</comment>
<dbReference type="PANTHER" id="PTHR13318:SF190">
    <property type="entry name" value="PARTNER OF PAIRED, ISOFORM B"/>
    <property type="match status" value="1"/>
</dbReference>
<sequence>MGGACSRKSDQRDNEEILHRGVSGKYCKSGSSKWLATSFSRPAIDIQLGRGNCPPLMDLCIRKICEDIDRYNTFSMLPRDISQQIFNELVYSQRLTDVSLKAFRDCAIQDLYLGEYPGVNDSWMDVISSQGPSLLSVDLSGSEVTDTGLLHLKDCTNLLALNFDYCDQISDRGLELISGLSNLTSLSFRRNNAITAKGMSAFANLVNLVKLDLERCPEIHGGLINLKGLSKLESLNLKCCNCITNDDMKPLSGLTNLKALQISCSKVTDVGITFLKGILFSSK</sequence>
<dbReference type="GO" id="GO:0031146">
    <property type="term" value="P:SCF-dependent proteasomal ubiquitin-dependent protein catabolic process"/>
    <property type="evidence" value="ECO:0007669"/>
    <property type="project" value="TreeGrafter"/>
</dbReference>
<name>A0AAW0JDQ9_QUESU</name>
<proteinExistence type="predicted"/>
<dbReference type="SMART" id="SM00367">
    <property type="entry name" value="LRR_CC"/>
    <property type="match status" value="3"/>
</dbReference>
<evidence type="ECO:0000313" key="1">
    <source>
        <dbReference type="EMBL" id="KAK7824366.1"/>
    </source>
</evidence>
<dbReference type="Proteomes" id="UP000237347">
    <property type="component" value="Unassembled WGS sequence"/>
</dbReference>
<dbReference type="SUPFAM" id="SSF52047">
    <property type="entry name" value="RNI-like"/>
    <property type="match status" value="1"/>
</dbReference>
<dbReference type="InterPro" id="IPR001611">
    <property type="entry name" value="Leu-rich_rpt"/>
</dbReference>
<reference evidence="1 2" key="1">
    <citation type="journal article" date="2018" name="Sci. Data">
        <title>The draft genome sequence of cork oak.</title>
        <authorList>
            <person name="Ramos A.M."/>
            <person name="Usie A."/>
            <person name="Barbosa P."/>
            <person name="Barros P.M."/>
            <person name="Capote T."/>
            <person name="Chaves I."/>
            <person name="Simoes F."/>
            <person name="Abreu I."/>
            <person name="Carrasquinho I."/>
            <person name="Faro C."/>
            <person name="Guimaraes J.B."/>
            <person name="Mendonca D."/>
            <person name="Nobrega F."/>
            <person name="Rodrigues L."/>
            <person name="Saibo N.J.M."/>
            <person name="Varela M.C."/>
            <person name="Egas C."/>
            <person name="Matos J."/>
            <person name="Miguel C.M."/>
            <person name="Oliveira M.M."/>
            <person name="Ricardo C.P."/>
            <person name="Goncalves S."/>
        </authorList>
    </citation>
    <scope>NUCLEOTIDE SEQUENCE [LARGE SCALE GENOMIC DNA]</scope>
    <source>
        <strain evidence="2">cv. HL8</strain>
    </source>
</reference>
<dbReference type="InterPro" id="IPR032675">
    <property type="entry name" value="LRR_dom_sf"/>
</dbReference>
<dbReference type="EMBL" id="PKMF04000604">
    <property type="protein sequence ID" value="KAK7824366.1"/>
    <property type="molecule type" value="Genomic_DNA"/>
</dbReference>
<dbReference type="AlphaFoldDB" id="A0AAW0JDQ9"/>
<gene>
    <name evidence="1" type="primary">Fbxl16</name>
    <name evidence="1" type="ORF">CFP56_034420</name>
</gene>
<organism evidence="1 2">
    <name type="scientific">Quercus suber</name>
    <name type="common">Cork oak</name>
    <dbReference type="NCBI Taxonomy" id="58331"/>
    <lineage>
        <taxon>Eukaryota</taxon>
        <taxon>Viridiplantae</taxon>
        <taxon>Streptophyta</taxon>
        <taxon>Embryophyta</taxon>
        <taxon>Tracheophyta</taxon>
        <taxon>Spermatophyta</taxon>
        <taxon>Magnoliopsida</taxon>
        <taxon>eudicotyledons</taxon>
        <taxon>Gunneridae</taxon>
        <taxon>Pentapetalae</taxon>
        <taxon>rosids</taxon>
        <taxon>fabids</taxon>
        <taxon>Fagales</taxon>
        <taxon>Fagaceae</taxon>
        <taxon>Quercus</taxon>
    </lineage>
</organism>
<keyword evidence="2" id="KW-1185">Reference proteome</keyword>
<dbReference type="FunFam" id="3.80.10.10:FF:000678">
    <property type="entry name" value="Predicted protein"/>
    <property type="match status" value="1"/>
</dbReference>
<dbReference type="GO" id="GO:0019005">
    <property type="term" value="C:SCF ubiquitin ligase complex"/>
    <property type="evidence" value="ECO:0007669"/>
    <property type="project" value="TreeGrafter"/>
</dbReference>
<accession>A0AAW0JDQ9</accession>
<evidence type="ECO:0000313" key="2">
    <source>
        <dbReference type="Proteomes" id="UP000237347"/>
    </source>
</evidence>
<protein>
    <submittedName>
        <fullName evidence="1">F-box/lrr-repeat protein 16</fullName>
    </submittedName>
</protein>
<dbReference type="Gene3D" id="3.80.10.10">
    <property type="entry name" value="Ribonuclease Inhibitor"/>
    <property type="match status" value="2"/>
</dbReference>
<dbReference type="InterPro" id="IPR006553">
    <property type="entry name" value="Leu-rich_rpt_Cys-con_subtyp"/>
</dbReference>
<dbReference type="PANTHER" id="PTHR13318">
    <property type="entry name" value="PARTNER OF PAIRED, ISOFORM B-RELATED"/>
    <property type="match status" value="1"/>
</dbReference>